<dbReference type="EMBL" id="MGFG01000023">
    <property type="protein sequence ID" value="OGM00834.1"/>
    <property type="molecule type" value="Genomic_DNA"/>
</dbReference>
<dbReference type="GO" id="GO:0004385">
    <property type="term" value="F:GMP kinase activity"/>
    <property type="evidence" value="ECO:0007669"/>
    <property type="project" value="TreeGrafter"/>
</dbReference>
<dbReference type="AlphaFoldDB" id="A0A1F7WDD5"/>
<organism evidence="6 7">
    <name type="scientific">Candidatus Uhrbacteria bacterium RIFOXYC2_FULL_47_19</name>
    <dbReference type="NCBI Taxonomy" id="1802424"/>
    <lineage>
        <taxon>Bacteria</taxon>
        <taxon>Candidatus Uhriibacteriota</taxon>
    </lineage>
</organism>
<dbReference type="STRING" id="1802424.A2480_01330"/>
<sequence>MIMTKKGICVVIIGVVGSGKTTVNRRLVETLPDAVIMRTFTTRALRPGEAESGDRYSVSHEEFKRRVVDGEMIEWNEHFGHFYGSSAKLLSELTDKHQVVLVNVNHVGARAFQQKVLNLLTIFLSVPLDQIAGRIKQRSKMTEQELELRLEAVKDELAAASEFDFIVDNPDGCLERAVERIREIILGRLLEQSKS</sequence>
<dbReference type="PANTHER" id="PTHR23117:SF13">
    <property type="entry name" value="GUANYLATE KINASE"/>
    <property type="match status" value="1"/>
</dbReference>
<gene>
    <name evidence="6" type="ORF">A2480_01330</name>
</gene>
<dbReference type="GO" id="GO:0005829">
    <property type="term" value="C:cytosol"/>
    <property type="evidence" value="ECO:0007669"/>
    <property type="project" value="TreeGrafter"/>
</dbReference>
<reference evidence="6 7" key="1">
    <citation type="journal article" date="2016" name="Nat. Commun.">
        <title>Thousands of microbial genomes shed light on interconnected biogeochemical processes in an aquifer system.</title>
        <authorList>
            <person name="Anantharaman K."/>
            <person name="Brown C.T."/>
            <person name="Hug L.A."/>
            <person name="Sharon I."/>
            <person name="Castelle C.J."/>
            <person name="Probst A.J."/>
            <person name="Thomas B.C."/>
            <person name="Singh A."/>
            <person name="Wilkins M.J."/>
            <person name="Karaoz U."/>
            <person name="Brodie E.L."/>
            <person name="Williams K.H."/>
            <person name="Hubbard S.S."/>
            <person name="Banfield J.F."/>
        </authorList>
    </citation>
    <scope>NUCLEOTIDE SEQUENCE [LARGE SCALE GENOMIC DNA]</scope>
</reference>
<keyword evidence="3" id="KW-0418">Kinase</keyword>
<keyword evidence="2" id="KW-0808">Transferase</keyword>
<feature type="coiled-coil region" evidence="4">
    <location>
        <begin position="136"/>
        <end position="163"/>
    </location>
</feature>
<dbReference type="SUPFAM" id="SSF52540">
    <property type="entry name" value="P-loop containing nucleoside triphosphate hydrolases"/>
    <property type="match status" value="1"/>
</dbReference>
<evidence type="ECO:0000256" key="3">
    <source>
        <dbReference type="ARBA" id="ARBA00022777"/>
    </source>
</evidence>
<dbReference type="Proteomes" id="UP000176988">
    <property type="component" value="Unassembled WGS sequence"/>
</dbReference>
<proteinExistence type="inferred from homology"/>
<keyword evidence="4" id="KW-0175">Coiled coil</keyword>
<evidence type="ECO:0000313" key="6">
    <source>
        <dbReference type="EMBL" id="OGM00834.1"/>
    </source>
</evidence>
<dbReference type="Gene3D" id="3.40.50.300">
    <property type="entry name" value="P-loop containing nucleotide triphosphate hydrolases"/>
    <property type="match status" value="1"/>
</dbReference>
<evidence type="ECO:0000256" key="2">
    <source>
        <dbReference type="ARBA" id="ARBA00022679"/>
    </source>
</evidence>
<dbReference type="SMART" id="SM00072">
    <property type="entry name" value="GuKc"/>
    <property type="match status" value="1"/>
</dbReference>
<accession>A0A1F7WDD5</accession>
<feature type="domain" description="Guanylate kinase-like" evidence="5">
    <location>
        <begin position="7"/>
        <end position="186"/>
    </location>
</feature>
<name>A0A1F7WDD5_9BACT</name>
<evidence type="ECO:0000256" key="4">
    <source>
        <dbReference type="SAM" id="Coils"/>
    </source>
</evidence>
<evidence type="ECO:0000313" key="7">
    <source>
        <dbReference type="Proteomes" id="UP000176988"/>
    </source>
</evidence>
<dbReference type="PROSITE" id="PS50052">
    <property type="entry name" value="GUANYLATE_KINASE_2"/>
    <property type="match status" value="1"/>
</dbReference>
<comment type="caution">
    <text evidence="6">The sequence shown here is derived from an EMBL/GenBank/DDBJ whole genome shotgun (WGS) entry which is preliminary data.</text>
</comment>
<evidence type="ECO:0000256" key="1">
    <source>
        <dbReference type="ARBA" id="ARBA00005790"/>
    </source>
</evidence>
<dbReference type="InterPro" id="IPR008144">
    <property type="entry name" value="Guanylate_kin-like_dom"/>
</dbReference>
<evidence type="ECO:0000259" key="5">
    <source>
        <dbReference type="PROSITE" id="PS50052"/>
    </source>
</evidence>
<dbReference type="Pfam" id="PF00625">
    <property type="entry name" value="Guanylate_kin"/>
    <property type="match status" value="1"/>
</dbReference>
<dbReference type="InterPro" id="IPR027417">
    <property type="entry name" value="P-loop_NTPase"/>
</dbReference>
<protein>
    <recommendedName>
        <fullName evidence="5">Guanylate kinase-like domain-containing protein</fullName>
    </recommendedName>
</protein>
<comment type="similarity">
    <text evidence="1">Belongs to the guanylate kinase family.</text>
</comment>
<dbReference type="InterPro" id="IPR008145">
    <property type="entry name" value="GK/Ca_channel_bsu"/>
</dbReference>
<dbReference type="PANTHER" id="PTHR23117">
    <property type="entry name" value="GUANYLATE KINASE-RELATED"/>
    <property type="match status" value="1"/>
</dbReference>